<reference evidence="1" key="2">
    <citation type="journal article" date="2021" name="PeerJ">
        <title>Extensive microbial diversity within the chicken gut microbiome revealed by metagenomics and culture.</title>
        <authorList>
            <person name="Gilroy R."/>
            <person name="Ravi A."/>
            <person name="Getino M."/>
            <person name="Pursley I."/>
            <person name="Horton D.L."/>
            <person name="Alikhan N.F."/>
            <person name="Baker D."/>
            <person name="Gharbi K."/>
            <person name="Hall N."/>
            <person name="Watson M."/>
            <person name="Adriaenssens E.M."/>
            <person name="Foster-Nyarko E."/>
            <person name="Jarju S."/>
            <person name="Secka A."/>
            <person name="Antonio M."/>
            <person name="Oren A."/>
            <person name="Chaudhuri R.R."/>
            <person name="La Ragione R."/>
            <person name="Hildebrand F."/>
            <person name="Pallen M.J."/>
        </authorList>
    </citation>
    <scope>NUCLEOTIDE SEQUENCE</scope>
    <source>
        <strain evidence="1">11159</strain>
    </source>
</reference>
<name>A0A9D9DIR4_9BACL</name>
<dbReference type="AlphaFoldDB" id="A0A9D9DIR4"/>
<comment type="caution">
    <text evidence="1">The sequence shown here is derived from an EMBL/GenBank/DDBJ whole genome shotgun (WGS) entry which is preliminary data.</text>
</comment>
<evidence type="ECO:0000313" key="2">
    <source>
        <dbReference type="Proteomes" id="UP000823613"/>
    </source>
</evidence>
<sequence>MISERLLHNLALRCDSEYNISERRKQAIAWSNHYLLLPCNEKIFNFKRLKSINGFDKHDKKSSYHTVYIKRHGETDRMKKDRYFGSKLVRNYIKKETKRIINEDLNNYE</sequence>
<protein>
    <submittedName>
        <fullName evidence="1">Uncharacterized protein</fullName>
    </submittedName>
</protein>
<organism evidence="1 2">
    <name type="scientific">Candidatus Onthovivens merdipullorum</name>
    <dbReference type="NCBI Taxonomy" id="2840889"/>
    <lineage>
        <taxon>Bacteria</taxon>
        <taxon>Bacillati</taxon>
        <taxon>Bacillota</taxon>
        <taxon>Bacilli</taxon>
        <taxon>Bacillales</taxon>
        <taxon>Candidatus Onthovivens</taxon>
    </lineage>
</organism>
<proteinExistence type="predicted"/>
<accession>A0A9D9DIR4</accession>
<gene>
    <name evidence="1" type="ORF">IAC58_02955</name>
</gene>
<evidence type="ECO:0000313" key="1">
    <source>
        <dbReference type="EMBL" id="MBO8427497.1"/>
    </source>
</evidence>
<reference evidence="1" key="1">
    <citation type="submission" date="2020-10" db="EMBL/GenBank/DDBJ databases">
        <authorList>
            <person name="Gilroy R."/>
        </authorList>
    </citation>
    <scope>NUCLEOTIDE SEQUENCE</scope>
    <source>
        <strain evidence="1">11159</strain>
    </source>
</reference>
<dbReference type="EMBL" id="JADIMY010000063">
    <property type="protein sequence ID" value="MBO8427497.1"/>
    <property type="molecule type" value="Genomic_DNA"/>
</dbReference>
<dbReference type="Proteomes" id="UP000823613">
    <property type="component" value="Unassembled WGS sequence"/>
</dbReference>